<dbReference type="GO" id="GO:0006598">
    <property type="term" value="P:polyamine catabolic process"/>
    <property type="evidence" value="ECO:0007669"/>
    <property type="project" value="TreeGrafter"/>
</dbReference>
<dbReference type="Proteomes" id="UP000030816">
    <property type="component" value="Unassembled WGS sequence"/>
</dbReference>
<evidence type="ECO:0000256" key="1">
    <source>
        <dbReference type="ARBA" id="ARBA00009986"/>
    </source>
</evidence>
<dbReference type="Pfam" id="PF00171">
    <property type="entry name" value="Aldedh"/>
    <property type="match status" value="1"/>
</dbReference>
<dbReference type="HOGENOM" id="CLU_005391_0_1_1"/>
<comment type="caution">
    <text evidence="6">The sequence shown here is derived from an EMBL/GenBank/DDBJ whole genome shotgun (WGS) entry which is preliminary data.</text>
</comment>
<dbReference type="RefSeq" id="XP_040682328.1">
    <property type="nucleotide sequence ID" value="XM_040819063.1"/>
</dbReference>
<sequence>MEPALVQELTTPNGHVYSQPLGLFIDNEFVRASTAAPITAIDPATEIEIASVQSAAAEDVDRAVQCARRALRSDAWSKVPGSERGRLLAKLAELMEEDKALLASVVSWENGLPYTSAAGEDVAGAIETVRYYGGWADKVGGRTVTPSPQKLAYTLREPVGVVGQIVPWNSPLMMAGWKLGPALACGNTVVLKAAEQTPLSILLLARLVRRAGFPPGVVNLINGRGGEAGAALVRHPLVDKIAFTGSTGTARSIMSLAAGTLKKITLETGGKSPLLVFPDADMDQAVKWAHLGAMAYSGQICTSTSRILVHRDAYDLFVARFQQAVRERSVVGPQWDGDTFQGPQVSKAQLDRVLGYIERGKQEGATLLMGGSACPIDGKGYYVQPTVFVDVAPSMAIYREEIFGPVAVICPFDDEDDAIAKANDSSYGLGASVFTRDVQRAHRVTAEIEAGTVWINSSQDCDFRIPFGGLKQSGIGRELGEEGLEAYTQVKAVHINMGTRL</sequence>
<proteinExistence type="inferred from homology"/>
<dbReference type="InterPro" id="IPR016161">
    <property type="entry name" value="Ald_DH/histidinol_DH"/>
</dbReference>
<feature type="active site" evidence="3">
    <location>
        <position position="267"/>
    </location>
</feature>
<dbReference type="InterPro" id="IPR016162">
    <property type="entry name" value="Ald_DH_N"/>
</dbReference>
<keyword evidence="7" id="KW-1185">Reference proteome</keyword>
<dbReference type="InterPro" id="IPR015590">
    <property type="entry name" value="Aldehyde_DH_dom"/>
</dbReference>
<feature type="domain" description="Aldehyde dehydrogenase" evidence="5">
    <location>
        <begin position="31"/>
        <end position="493"/>
    </location>
</feature>
<evidence type="ECO:0000256" key="3">
    <source>
        <dbReference type="PROSITE-ProRule" id="PRU10007"/>
    </source>
</evidence>
<evidence type="ECO:0000256" key="4">
    <source>
        <dbReference type="RuleBase" id="RU003345"/>
    </source>
</evidence>
<evidence type="ECO:0000313" key="7">
    <source>
        <dbReference type="Proteomes" id="UP000030816"/>
    </source>
</evidence>
<keyword evidence="2 4" id="KW-0560">Oxidoreductase</keyword>
<gene>
    <name evidence="6" type="ORF">MAM_00264</name>
</gene>
<dbReference type="GO" id="GO:0004029">
    <property type="term" value="F:aldehyde dehydrogenase (NAD+) activity"/>
    <property type="evidence" value="ECO:0007669"/>
    <property type="project" value="TreeGrafter"/>
</dbReference>
<dbReference type="EMBL" id="AZHE01000001">
    <property type="protein sequence ID" value="KHO01263.1"/>
    <property type="molecule type" value="Genomic_DNA"/>
</dbReference>
<dbReference type="GO" id="GO:0046394">
    <property type="term" value="P:carboxylic acid biosynthetic process"/>
    <property type="evidence" value="ECO:0007669"/>
    <property type="project" value="UniProtKB-ARBA"/>
</dbReference>
<protein>
    <submittedName>
        <fullName evidence="6">Aldehyde dehydrogenase</fullName>
    </submittedName>
</protein>
<dbReference type="OrthoDB" id="310895at2759"/>
<dbReference type="PANTHER" id="PTHR43720:SF3">
    <property type="entry name" value="ALDEHYDE DEHYDROGENASE ALDH (AFU_ORTHOLOGUE AFUA_8G02310)-RELATED"/>
    <property type="match status" value="1"/>
</dbReference>
<accession>A0A0B2X6A7</accession>
<organism evidence="6 7">
    <name type="scientific">Metarhizium album (strain ARSEF 1941)</name>
    <dbReference type="NCBI Taxonomy" id="1081103"/>
    <lineage>
        <taxon>Eukaryota</taxon>
        <taxon>Fungi</taxon>
        <taxon>Dikarya</taxon>
        <taxon>Ascomycota</taxon>
        <taxon>Pezizomycotina</taxon>
        <taxon>Sordariomycetes</taxon>
        <taxon>Hypocreomycetidae</taxon>
        <taxon>Hypocreales</taxon>
        <taxon>Clavicipitaceae</taxon>
        <taxon>Metarhizium</taxon>
    </lineage>
</organism>
<dbReference type="InterPro" id="IPR029510">
    <property type="entry name" value="Ald_DH_CS_GLU"/>
</dbReference>
<comment type="similarity">
    <text evidence="1 4">Belongs to the aldehyde dehydrogenase family.</text>
</comment>
<dbReference type="GeneID" id="63734719"/>
<dbReference type="FunFam" id="3.40.605.10:FF:000001">
    <property type="entry name" value="Aldehyde dehydrogenase 1"/>
    <property type="match status" value="1"/>
</dbReference>
<evidence type="ECO:0000313" key="6">
    <source>
        <dbReference type="EMBL" id="KHO01263.1"/>
    </source>
</evidence>
<name>A0A0B2X6A7_METAS</name>
<dbReference type="STRING" id="1081103.A0A0B2X6A7"/>
<dbReference type="PROSITE" id="PS00687">
    <property type="entry name" value="ALDEHYDE_DEHYDR_GLU"/>
    <property type="match status" value="1"/>
</dbReference>
<reference evidence="6 7" key="1">
    <citation type="journal article" date="2014" name="Proc. Natl. Acad. Sci. U.S.A.">
        <title>Trajectory and genomic determinants of fungal-pathogen speciation and host adaptation.</title>
        <authorList>
            <person name="Hu X."/>
            <person name="Xiao G."/>
            <person name="Zheng P."/>
            <person name="Shang Y."/>
            <person name="Su Y."/>
            <person name="Zhang X."/>
            <person name="Liu X."/>
            <person name="Zhan S."/>
            <person name="St Leger R.J."/>
            <person name="Wang C."/>
        </authorList>
    </citation>
    <scope>NUCLEOTIDE SEQUENCE [LARGE SCALE GENOMIC DNA]</scope>
    <source>
        <strain evidence="6 7">ARSEF 1941</strain>
    </source>
</reference>
<dbReference type="Gene3D" id="3.40.605.10">
    <property type="entry name" value="Aldehyde Dehydrogenase, Chain A, domain 1"/>
    <property type="match status" value="1"/>
</dbReference>
<dbReference type="Gene3D" id="3.40.309.10">
    <property type="entry name" value="Aldehyde Dehydrogenase, Chain A, domain 2"/>
    <property type="match status" value="1"/>
</dbReference>
<dbReference type="FunFam" id="3.40.605.10:FF:000026">
    <property type="entry name" value="Aldehyde dehydrogenase, putative"/>
    <property type="match status" value="1"/>
</dbReference>
<dbReference type="PANTHER" id="PTHR43720">
    <property type="entry name" value="2-AMINOMUCONIC SEMIALDEHYDE DEHYDROGENASE"/>
    <property type="match status" value="1"/>
</dbReference>
<dbReference type="AlphaFoldDB" id="A0A0B2X6A7"/>
<dbReference type="SUPFAM" id="SSF53720">
    <property type="entry name" value="ALDH-like"/>
    <property type="match status" value="1"/>
</dbReference>
<dbReference type="FunFam" id="3.40.309.10:FF:000012">
    <property type="entry name" value="Betaine aldehyde dehydrogenase"/>
    <property type="match status" value="1"/>
</dbReference>
<evidence type="ECO:0000256" key="2">
    <source>
        <dbReference type="ARBA" id="ARBA00023002"/>
    </source>
</evidence>
<dbReference type="InterPro" id="IPR016163">
    <property type="entry name" value="Ald_DH_C"/>
</dbReference>
<evidence type="ECO:0000259" key="5">
    <source>
        <dbReference type="Pfam" id="PF00171"/>
    </source>
</evidence>